<sequence>MAIQQSSTSRAIPAIAQSAGKVAAKLIRVANRLEARALESPSLAFIPLPGRKYAFALLKVTIVISAASFATSAAMVLLGLFVLAALPTSSPSESPAVDDVSHPEHRFYHPERYDDYGSLK</sequence>
<dbReference type="RefSeq" id="WP_177145878.1">
    <property type="nucleotide sequence ID" value="NZ_JACAPU010000060.1"/>
</dbReference>
<evidence type="ECO:0000256" key="1">
    <source>
        <dbReference type="SAM" id="MobiDB-lite"/>
    </source>
</evidence>
<evidence type="ECO:0000313" key="4">
    <source>
        <dbReference type="Proteomes" id="UP000582981"/>
    </source>
</evidence>
<keyword evidence="2" id="KW-0472">Membrane</keyword>
<dbReference type="AlphaFoldDB" id="A0A7Y8BPH9"/>
<keyword evidence="2" id="KW-1133">Transmembrane helix</keyword>
<reference evidence="3 4" key="1">
    <citation type="submission" date="2020-04" db="EMBL/GenBank/DDBJ databases">
        <title>Molecular characterization of pseudomonads from Agaricus bisporus reveal novel blotch 2 pathogens in Western Europe.</title>
        <authorList>
            <person name="Taparia T."/>
            <person name="Krijger M."/>
            <person name="Haynes E."/>
            <person name="Elpinstone J.G."/>
            <person name="Noble R."/>
            <person name="Van Der Wolf J."/>
        </authorList>
    </citation>
    <scope>NUCLEOTIDE SEQUENCE [LARGE SCALE GENOMIC DNA]</scope>
    <source>
        <strain evidence="3 4">F1001</strain>
    </source>
</reference>
<proteinExistence type="predicted"/>
<organism evidence="3 4">
    <name type="scientific">Pseudomonas gingeri</name>
    <dbReference type="NCBI Taxonomy" id="117681"/>
    <lineage>
        <taxon>Bacteria</taxon>
        <taxon>Pseudomonadati</taxon>
        <taxon>Pseudomonadota</taxon>
        <taxon>Gammaproteobacteria</taxon>
        <taxon>Pseudomonadales</taxon>
        <taxon>Pseudomonadaceae</taxon>
        <taxon>Pseudomonas</taxon>
    </lineage>
</organism>
<gene>
    <name evidence="3" type="ORF">HX829_32685</name>
</gene>
<keyword evidence="2" id="KW-0812">Transmembrane</keyword>
<feature type="compositionally biased region" description="Basic and acidic residues" evidence="1">
    <location>
        <begin position="99"/>
        <end position="120"/>
    </location>
</feature>
<evidence type="ECO:0000313" key="3">
    <source>
        <dbReference type="EMBL" id="NWB51237.1"/>
    </source>
</evidence>
<dbReference type="Proteomes" id="UP000582981">
    <property type="component" value="Unassembled WGS sequence"/>
</dbReference>
<evidence type="ECO:0008006" key="5">
    <source>
        <dbReference type="Google" id="ProtNLM"/>
    </source>
</evidence>
<name>A0A7Y8BPH9_9PSED</name>
<evidence type="ECO:0000256" key="2">
    <source>
        <dbReference type="SAM" id="Phobius"/>
    </source>
</evidence>
<dbReference type="EMBL" id="JACAPU010000060">
    <property type="protein sequence ID" value="NWB51237.1"/>
    <property type="molecule type" value="Genomic_DNA"/>
</dbReference>
<comment type="caution">
    <text evidence="3">The sequence shown here is derived from an EMBL/GenBank/DDBJ whole genome shotgun (WGS) entry which is preliminary data.</text>
</comment>
<accession>A0A7Y8BPH9</accession>
<protein>
    <recommendedName>
        <fullName evidence="5">DUF3742 family protein</fullName>
    </recommendedName>
</protein>
<feature type="transmembrane region" description="Helical" evidence="2">
    <location>
        <begin position="60"/>
        <end position="86"/>
    </location>
</feature>
<feature type="region of interest" description="Disordered" evidence="1">
    <location>
        <begin position="89"/>
        <end position="120"/>
    </location>
</feature>